<feature type="compositionally biased region" description="Acidic residues" evidence="1">
    <location>
        <begin position="27"/>
        <end position="37"/>
    </location>
</feature>
<dbReference type="PANTHER" id="PTHR42078:SF1">
    <property type="entry name" value="GLUCAN 1, 4-ALPHA-GLUCOSIDASE"/>
    <property type="match status" value="1"/>
</dbReference>
<dbReference type="PANTHER" id="PTHR42078">
    <property type="entry name" value="GLUCAN 1, 4-ALPHA-GLUCOSIDASE"/>
    <property type="match status" value="1"/>
</dbReference>
<feature type="compositionally biased region" description="Low complexity" evidence="1">
    <location>
        <begin position="629"/>
        <end position="641"/>
    </location>
</feature>
<name>M3D1N5_SPHMS</name>
<feature type="compositionally biased region" description="Polar residues" evidence="1">
    <location>
        <begin position="78"/>
        <end position="87"/>
    </location>
</feature>
<evidence type="ECO:0000256" key="2">
    <source>
        <dbReference type="SAM" id="Phobius"/>
    </source>
</evidence>
<gene>
    <name evidence="4" type="ORF">SEPMUDRAFT_150070</name>
</gene>
<dbReference type="AlphaFoldDB" id="M3D1N5"/>
<evidence type="ECO:0000256" key="1">
    <source>
        <dbReference type="SAM" id="MobiDB-lite"/>
    </source>
</evidence>
<reference evidence="4 5" key="1">
    <citation type="journal article" date="2012" name="PLoS Pathog.">
        <title>Diverse lifestyles and strategies of plant pathogenesis encoded in the genomes of eighteen Dothideomycetes fungi.</title>
        <authorList>
            <person name="Ohm R.A."/>
            <person name="Feau N."/>
            <person name="Henrissat B."/>
            <person name="Schoch C.L."/>
            <person name="Horwitz B.A."/>
            <person name="Barry K.W."/>
            <person name="Condon B.J."/>
            <person name="Copeland A.C."/>
            <person name="Dhillon B."/>
            <person name="Glaser F."/>
            <person name="Hesse C.N."/>
            <person name="Kosti I."/>
            <person name="LaButti K."/>
            <person name="Lindquist E.A."/>
            <person name="Lucas S."/>
            <person name="Salamov A.A."/>
            <person name="Bradshaw R.E."/>
            <person name="Ciuffetti L."/>
            <person name="Hamelin R.C."/>
            <person name="Kema G.H.J."/>
            <person name="Lawrence C."/>
            <person name="Scott J.A."/>
            <person name="Spatafora J.W."/>
            <person name="Turgeon B.G."/>
            <person name="de Wit P.J.G.M."/>
            <person name="Zhong S."/>
            <person name="Goodwin S.B."/>
            <person name="Grigoriev I.V."/>
        </authorList>
    </citation>
    <scope>NUCLEOTIDE SEQUENCE [LARGE SCALE GENOMIC DNA]</scope>
    <source>
        <strain evidence="4 5">SO2202</strain>
    </source>
</reference>
<evidence type="ECO:0000313" key="4">
    <source>
        <dbReference type="EMBL" id="EMF11042.1"/>
    </source>
</evidence>
<proteinExistence type="predicted"/>
<dbReference type="OrthoDB" id="5384459at2759"/>
<feature type="compositionally biased region" description="Acidic residues" evidence="1">
    <location>
        <begin position="204"/>
        <end position="213"/>
    </location>
</feature>
<evidence type="ECO:0000313" key="5">
    <source>
        <dbReference type="Proteomes" id="UP000016931"/>
    </source>
</evidence>
<evidence type="ECO:0000259" key="3">
    <source>
        <dbReference type="Pfam" id="PF25130"/>
    </source>
</evidence>
<dbReference type="RefSeq" id="XP_016759163.1">
    <property type="nucleotide sequence ID" value="XM_016905949.1"/>
</dbReference>
<feature type="compositionally biased region" description="Basic and acidic residues" evidence="1">
    <location>
        <begin position="45"/>
        <end position="63"/>
    </location>
</feature>
<organism evidence="4 5">
    <name type="scientific">Sphaerulina musiva (strain SO2202)</name>
    <name type="common">Poplar stem canker fungus</name>
    <name type="synonym">Septoria musiva</name>
    <dbReference type="NCBI Taxonomy" id="692275"/>
    <lineage>
        <taxon>Eukaryota</taxon>
        <taxon>Fungi</taxon>
        <taxon>Dikarya</taxon>
        <taxon>Ascomycota</taxon>
        <taxon>Pezizomycotina</taxon>
        <taxon>Dothideomycetes</taxon>
        <taxon>Dothideomycetidae</taxon>
        <taxon>Mycosphaerellales</taxon>
        <taxon>Mycosphaerellaceae</taxon>
        <taxon>Sphaerulina</taxon>
    </lineage>
</organism>
<keyword evidence="2" id="KW-0472">Membrane</keyword>
<feature type="compositionally biased region" description="Basic and acidic residues" evidence="1">
    <location>
        <begin position="103"/>
        <end position="117"/>
    </location>
</feature>
<dbReference type="OMA" id="YAMYPQN"/>
<feature type="transmembrane region" description="Helical" evidence="2">
    <location>
        <begin position="377"/>
        <end position="404"/>
    </location>
</feature>
<dbReference type="STRING" id="692275.M3D1N5"/>
<keyword evidence="5" id="KW-1185">Reference proteome</keyword>
<feature type="region of interest" description="Disordered" evidence="1">
    <location>
        <begin position="688"/>
        <end position="718"/>
    </location>
</feature>
<feature type="region of interest" description="Disordered" evidence="1">
    <location>
        <begin position="130"/>
        <end position="153"/>
    </location>
</feature>
<feature type="region of interest" description="Disordered" evidence="1">
    <location>
        <begin position="204"/>
        <end position="225"/>
    </location>
</feature>
<dbReference type="Pfam" id="PF25130">
    <property type="entry name" value="DUF7820"/>
    <property type="match status" value="1"/>
</dbReference>
<dbReference type="GeneID" id="27903086"/>
<feature type="region of interest" description="Disordered" evidence="1">
    <location>
        <begin position="612"/>
        <end position="660"/>
    </location>
</feature>
<keyword evidence="2" id="KW-1133">Transmembrane helix</keyword>
<feature type="region of interest" description="Disordered" evidence="1">
    <location>
        <begin position="1"/>
        <end position="117"/>
    </location>
</feature>
<keyword evidence="2" id="KW-0812">Transmembrane</keyword>
<accession>M3D1N5</accession>
<dbReference type="eggNOG" id="ENOG502SJP0">
    <property type="taxonomic scope" value="Eukaryota"/>
</dbReference>
<dbReference type="EMBL" id="KB456266">
    <property type="protein sequence ID" value="EMF11042.1"/>
    <property type="molecule type" value="Genomic_DNA"/>
</dbReference>
<sequence>MMEHRRSLLDGDATPTQERANVFGDEHEVDDDSEWDGVADGFRPNVDRSEGEGGRQDVVDGHPIRSISAHYAPGTITPAMSASVNRNSTRKSTAHQNPFASPEDEHSASPNGPRDHSLEFEQDDIVRRSISSTSSSHFAPTHSPRFGTGPSHPYNIYPQTAISARTLSNATQSTIVAPSARHSYSNNVPAHPYAMYPQGVGEDMDDDEDEPDDFGIRQNPVPVGFPGLGQNYTRRLGPDGEDQDLIGEDGHTEQLPPYTRYPEDAPEKAPLLMPTAPTALFSRAPVAGTDPSMPLMHTMIQPSAAPAPQSMTDVSTLHRQGSRLSSMSGQALIRPNTSNDSAERTSTATAEKCWKKKSWKEKRKTRFCAVGGYRGVAFQWILVVVCVIAFVAALLGGVVGGFVAGGNHMRGKNPPVTVVTSLYDASIIASPTSGAPPTGTYALSLGEPEETQCDCLTNKDQQLAWDCNLSPNSALSMIVDQPPNSQGLGAVLQYASYDWRIGYGAQLSFMNTSFAQFLTVQDQDDKQNGPAFYFQQFYDKVVVVPEAAISTSSNDKSKRALYSPEWSVPEAWQRRKQRAFPGEKPWFCVWNETLLEGFIYVTESLTTTTSMTQTSNSSVMPSTSPPSSPALATATPTSTGPGVANTFVPSGRPAGGPIITSTLTHKMTTATYTGPASGFTPWSFSVKEAAKQGPKDAGPPESHPKRDDGDGDGDVANPVDQWTQLPQFPFLVKLEERRVEGAPTPYCQQYQILDNGHANWISDDNGKPVIVQLDEQDPDYDRGARTPNRMMQRRSVPNACHCQWMSGEN</sequence>
<feature type="domain" description="DUF7820" evidence="3">
    <location>
        <begin position="419"/>
        <end position="806"/>
    </location>
</feature>
<dbReference type="InterPro" id="IPR056722">
    <property type="entry name" value="DUF7820"/>
</dbReference>
<feature type="compositionally biased region" description="Low complexity" evidence="1">
    <location>
        <begin position="612"/>
        <end position="622"/>
    </location>
</feature>
<protein>
    <recommendedName>
        <fullName evidence="3">DUF7820 domain-containing protein</fullName>
    </recommendedName>
</protein>
<dbReference type="HOGENOM" id="CLU_011816_1_0_1"/>
<dbReference type="Proteomes" id="UP000016931">
    <property type="component" value="Unassembled WGS sequence"/>
</dbReference>